<sequence>MKGRSHSCVSPRATNLALNRSTFPSVPVFKRNGRVWSRTRTPVEGVTHLNVPFSNNDITSSSMAISHCFQYGEWFASGRFSGSLMASPKTHASALELLCIAQSATRAELLLTPTEMRLRSRPGSGVACPLRHLNPRLQGHRLLPPRGRLQRAFCLSC</sequence>
<name>A0A080ZWK6_PHYNI</name>
<evidence type="ECO:0000313" key="1">
    <source>
        <dbReference type="EMBL" id="ETO71017.1"/>
    </source>
</evidence>
<proteinExistence type="predicted"/>
<organism evidence="1 2">
    <name type="scientific">Phytophthora nicotianae P1976</name>
    <dbReference type="NCBI Taxonomy" id="1317066"/>
    <lineage>
        <taxon>Eukaryota</taxon>
        <taxon>Sar</taxon>
        <taxon>Stramenopiles</taxon>
        <taxon>Oomycota</taxon>
        <taxon>Peronosporomycetes</taxon>
        <taxon>Peronosporales</taxon>
        <taxon>Peronosporaceae</taxon>
        <taxon>Phytophthora</taxon>
    </lineage>
</organism>
<gene>
    <name evidence="1" type="ORF">F444_12567</name>
</gene>
<accession>A0A080ZWK6</accession>
<dbReference type="Proteomes" id="UP000028582">
    <property type="component" value="Unassembled WGS sequence"/>
</dbReference>
<evidence type="ECO:0000313" key="2">
    <source>
        <dbReference type="Proteomes" id="UP000028582"/>
    </source>
</evidence>
<reference evidence="1 2" key="1">
    <citation type="submission" date="2013-11" db="EMBL/GenBank/DDBJ databases">
        <title>The Genome Sequence of Phytophthora parasitica P1976.</title>
        <authorList>
            <consortium name="The Broad Institute Genomics Platform"/>
            <person name="Russ C."/>
            <person name="Tyler B."/>
            <person name="Panabieres F."/>
            <person name="Shan W."/>
            <person name="Tripathy S."/>
            <person name="Grunwald N."/>
            <person name="Machado M."/>
            <person name="Johnson C.S."/>
            <person name="Walker B."/>
            <person name="Young S."/>
            <person name="Zeng Q."/>
            <person name="Gargeya S."/>
            <person name="Fitzgerald M."/>
            <person name="Haas B."/>
            <person name="Abouelleil A."/>
            <person name="Allen A.W."/>
            <person name="Alvarado L."/>
            <person name="Arachchi H.M."/>
            <person name="Berlin A.M."/>
            <person name="Chapman S.B."/>
            <person name="Gainer-Dewar J."/>
            <person name="Goldberg J."/>
            <person name="Griggs A."/>
            <person name="Gujja S."/>
            <person name="Hansen M."/>
            <person name="Howarth C."/>
            <person name="Imamovic A."/>
            <person name="Ireland A."/>
            <person name="Larimer J."/>
            <person name="McCowan C."/>
            <person name="Murphy C."/>
            <person name="Pearson M."/>
            <person name="Poon T.W."/>
            <person name="Priest M."/>
            <person name="Roberts A."/>
            <person name="Saif S."/>
            <person name="Shea T."/>
            <person name="Sisk P."/>
            <person name="Sykes S."/>
            <person name="Wortman J."/>
            <person name="Nusbaum C."/>
            <person name="Birren B."/>
        </authorList>
    </citation>
    <scope>NUCLEOTIDE SEQUENCE [LARGE SCALE GENOMIC DNA]</scope>
    <source>
        <strain evidence="1 2">P1976</strain>
    </source>
</reference>
<protein>
    <submittedName>
        <fullName evidence="1">Uncharacterized protein</fullName>
    </submittedName>
</protein>
<dbReference type="AlphaFoldDB" id="A0A080ZWK6"/>
<dbReference type="EMBL" id="ANJA01002237">
    <property type="protein sequence ID" value="ETO71017.1"/>
    <property type="molecule type" value="Genomic_DNA"/>
</dbReference>
<comment type="caution">
    <text evidence="1">The sequence shown here is derived from an EMBL/GenBank/DDBJ whole genome shotgun (WGS) entry which is preliminary data.</text>
</comment>